<gene>
    <name evidence="1" type="ORF">AF333_21630</name>
    <name evidence="2" type="ORF">SAMN04487909_11676</name>
</gene>
<dbReference type="EMBL" id="LGUG01000004">
    <property type="protein sequence ID" value="KON97654.1"/>
    <property type="molecule type" value="Genomic_DNA"/>
</dbReference>
<dbReference type="Proteomes" id="UP000037269">
    <property type="component" value="Unassembled WGS sequence"/>
</dbReference>
<dbReference type="STRING" id="47500.AF333_21630"/>
<proteinExistence type="predicted"/>
<dbReference type="AlphaFoldDB" id="A0A0D1Y487"/>
<dbReference type="OrthoDB" id="9808602at2"/>
<dbReference type="EMBL" id="FNED01000016">
    <property type="protein sequence ID" value="SDJ36207.1"/>
    <property type="molecule type" value="Genomic_DNA"/>
</dbReference>
<evidence type="ECO:0000313" key="4">
    <source>
        <dbReference type="Proteomes" id="UP000182836"/>
    </source>
</evidence>
<evidence type="ECO:0000313" key="3">
    <source>
        <dbReference type="Proteomes" id="UP000037269"/>
    </source>
</evidence>
<evidence type="ECO:0000313" key="2">
    <source>
        <dbReference type="EMBL" id="SDJ36207.1"/>
    </source>
</evidence>
<dbReference type="Proteomes" id="UP000182836">
    <property type="component" value="Unassembled WGS sequence"/>
</dbReference>
<reference evidence="1 3" key="1">
    <citation type="submission" date="2015-07" db="EMBL/GenBank/DDBJ databases">
        <title>Fjat-14205 dsm 2895.</title>
        <authorList>
            <person name="Liu B."/>
            <person name="Wang J."/>
            <person name="Zhu Y."/>
            <person name="Liu G."/>
            <person name="Chen Q."/>
            <person name="Chen Z."/>
            <person name="Lan J."/>
            <person name="Che J."/>
            <person name="Ge C."/>
            <person name="Shi H."/>
            <person name="Pan Z."/>
            <person name="Liu X."/>
        </authorList>
    </citation>
    <scope>NUCLEOTIDE SEQUENCE [LARGE SCALE GENOMIC DNA]</scope>
    <source>
        <strain evidence="1 3">DSM 2895</strain>
    </source>
</reference>
<organism evidence="1 3">
    <name type="scientific">Aneurinibacillus migulanus</name>
    <name type="common">Bacillus migulanus</name>
    <dbReference type="NCBI Taxonomy" id="47500"/>
    <lineage>
        <taxon>Bacteria</taxon>
        <taxon>Bacillati</taxon>
        <taxon>Bacillota</taxon>
        <taxon>Bacilli</taxon>
        <taxon>Bacillales</taxon>
        <taxon>Paenibacillaceae</taxon>
        <taxon>Aneurinibacillus group</taxon>
        <taxon>Aneurinibacillus</taxon>
    </lineage>
</organism>
<sequence>MDKHNILQMDLIDYIFYGGYAYLPNRKFPEKVLLEEISDEKWVTKDCSVYTLENNNWSLDFVYLSNNTYSHDSITAFPKGKRIGQLKEEFQRKYPGMKYDAFCSEEQFSKGMSKLNLITEEK</sequence>
<reference evidence="2 4" key="2">
    <citation type="submission" date="2016-10" db="EMBL/GenBank/DDBJ databases">
        <authorList>
            <person name="de Groot N.N."/>
        </authorList>
    </citation>
    <scope>NUCLEOTIDE SEQUENCE [LARGE SCALE GENOMIC DNA]</scope>
    <source>
        <strain evidence="2 4">DSM 2895</strain>
    </source>
</reference>
<protein>
    <submittedName>
        <fullName evidence="1">Uncharacterized protein</fullName>
    </submittedName>
</protein>
<keyword evidence="3" id="KW-1185">Reference proteome</keyword>
<name>A0A0D1Y487_ANEMI</name>
<dbReference type="GeneID" id="42307738"/>
<evidence type="ECO:0000313" key="1">
    <source>
        <dbReference type="EMBL" id="KON97654.1"/>
    </source>
</evidence>
<dbReference type="RefSeq" id="WP_043066808.1">
    <property type="nucleotide sequence ID" value="NZ_BJOA01000291.1"/>
</dbReference>
<accession>A0A0D1Y487</accession>
<dbReference type="PATRIC" id="fig|47500.12.peg.1901"/>